<dbReference type="AlphaFoldDB" id="A0A8B8FUA2"/>
<dbReference type="InterPro" id="IPR036397">
    <property type="entry name" value="RNaseH_sf"/>
</dbReference>
<evidence type="ECO:0000313" key="1">
    <source>
        <dbReference type="Proteomes" id="UP000694846"/>
    </source>
</evidence>
<gene>
    <name evidence="2" type="primary">LOC112686040</name>
</gene>
<organism evidence="1 2">
    <name type="scientific">Sipha flava</name>
    <name type="common">yellow sugarcane aphid</name>
    <dbReference type="NCBI Taxonomy" id="143950"/>
    <lineage>
        <taxon>Eukaryota</taxon>
        <taxon>Metazoa</taxon>
        <taxon>Ecdysozoa</taxon>
        <taxon>Arthropoda</taxon>
        <taxon>Hexapoda</taxon>
        <taxon>Insecta</taxon>
        <taxon>Pterygota</taxon>
        <taxon>Neoptera</taxon>
        <taxon>Paraneoptera</taxon>
        <taxon>Hemiptera</taxon>
        <taxon>Sternorrhyncha</taxon>
        <taxon>Aphidomorpha</taxon>
        <taxon>Aphidoidea</taxon>
        <taxon>Aphididae</taxon>
        <taxon>Sipha</taxon>
    </lineage>
</organism>
<dbReference type="OrthoDB" id="6625112at2759"/>
<dbReference type="RefSeq" id="XP_025413930.1">
    <property type="nucleotide sequence ID" value="XM_025558145.1"/>
</dbReference>
<dbReference type="Gene3D" id="3.30.420.10">
    <property type="entry name" value="Ribonuclease H-like superfamily/Ribonuclease H"/>
    <property type="match status" value="1"/>
</dbReference>
<reference evidence="2" key="1">
    <citation type="submission" date="2025-08" db="UniProtKB">
        <authorList>
            <consortium name="RefSeq"/>
        </authorList>
    </citation>
    <scope>IDENTIFICATION</scope>
    <source>
        <tissue evidence="2">Whole body</tissue>
    </source>
</reference>
<dbReference type="Proteomes" id="UP000694846">
    <property type="component" value="Unplaced"/>
</dbReference>
<dbReference type="GeneID" id="112686040"/>
<name>A0A8B8FUA2_9HEMI</name>
<keyword evidence="1" id="KW-1185">Reference proteome</keyword>
<protein>
    <submittedName>
        <fullName evidence="2">KRAB-A domain-containing protein 2-like</fullName>
    </submittedName>
</protein>
<evidence type="ECO:0000313" key="2">
    <source>
        <dbReference type="RefSeq" id="XP_025413930.1"/>
    </source>
</evidence>
<proteinExistence type="predicted"/>
<dbReference type="GO" id="GO:0003676">
    <property type="term" value="F:nucleic acid binding"/>
    <property type="evidence" value="ECO:0007669"/>
    <property type="project" value="InterPro"/>
</dbReference>
<accession>A0A8B8FUA2</accession>
<sequence length="113" mass="12734">MSDNKSNKWSEGLRFCQFQKNNSYHSGIKQSPFEVLFGRKVQLGLTLSALPENILKTLNSENDLEQAILSLELINYELTETEINEDNILEQVSTASKNNILEQASIASESVLE</sequence>